<reference evidence="3" key="1">
    <citation type="submission" date="2022-11" db="UniProtKB">
        <authorList>
            <consortium name="WormBaseParasite"/>
        </authorList>
    </citation>
    <scope>IDENTIFICATION</scope>
</reference>
<keyword evidence="2" id="KW-1185">Reference proteome</keyword>
<sequence>MGITFCYAPRPQWNAGAGVLFGLSGKRERLEPFTRRQNTDKRQKLCDSISPQNGGIVAGPNRLRHLPLSQRFMSASVRASGRTYPGASVRAACATVAN</sequence>
<feature type="compositionally biased region" description="Basic and acidic residues" evidence="1">
    <location>
        <begin position="31"/>
        <end position="45"/>
    </location>
</feature>
<organism evidence="2 3">
    <name type="scientific">Plectus sambesii</name>
    <dbReference type="NCBI Taxonomy" id="2011161"/>
    <lineage>
        <taxon>Eukaryota</taxon>
        <taxon>Metazoa</taxon>
        <taxon>Ecdysozoa</taxon>
        <taxon>Nematoda</taxon>
        <taxon>Chromadorea</taxon>
        <taxon>Plectida</taxon>
        <taxon>Plectina</taxon>
        <taxon>Plectoidea</taxon>
        <taxon>Plectidae</taxon>
        <taxon>Plectus</taxon>
    </lineage>
</organism>
<dbReference type="WBParaSite" id="PSAMB.scaffold16size125047.g688.t1">
    <property type="protein sequence ID" value="PSAMB.scaffold16size125047.g688.t1"/>
    <property type="gene ID" value="PSAMB.scaffold16size125047.g688"/>
</dbReference>
<evidence type="ECO:0000256" key="1">
    <source>
        <dbReference type="SAM" id="MobiDB-lite"/>
    </source>
</evidence>
<name>A0A914VC69_9BILA</name>
<dbReference type="AlphaFoldDB" id="A0A914VC69"/>
<feature type="region of interest" description="Disordered" evidence="1">
    <location>
        <begin position="31"/>
        <end position="60"/>
    </location>
</feature>
<dbReference type="Proteomes" id="UP000887566">
    <property type="component" value="Unplaced"/>
</dbReference>
<proteinExistence type="predicted"/>
<evidence type="ECO:0000313" key="3">
    <source>
        <dbReference type="WBParaSite" id="PSAMB.scaffold16size125047.g688.t1"/>
    </source>
</evidence>
<evidence type="ECO:0000313" key="2">
    <source>
        <dbReference type="Proteomes" id="UP000887566"/>
    </source>
</evidence>
<accession>A0A914VC69</accession>
<protein>
    <submittedName>
        <fullName evidence="3">Uncharacterized protein</fullName>
    </submittedName>
</protein>